<keyword evidence="3" id="KW-1185">Reference proteome</keyword>
<dbReference type="OrthoDB" id="6513029at2759"/>
<evidence type="ECO:0000313" key="3">
    <source>
        <dbReference type="Proteomes" id="UP000192247"/>
    </source>
</evidence>
<dbReference type="AlphaFoldDB" id="A0A1V9X8A4"/>
<dbReference type="PROSITE" id="PS50835">
    <property type="entry name" value="IG_LIKE"/>
    <property type="match status" value="1"/>
</dbReference>
<evidence type="ECO:0000313" key="2">
    <source>
        <dbReference type="EMBL" id="OQR69636.1"/>
    </source>
</evidence>
<accession>A0A1V9X8A4</accession>
<dbReference type="InParanoid" id="A0A1V9X8A4"/>
<feature type="domain" description="Ig-like" evidence="1">
    <location>
        <begin position="30"/>
        <end position="162"/>
    </location>
</feature>
<gene>
    <name evidence="2" type="ORF">BIW11_01811</name>
</gene>
<dbReference type="Gene3D" id="2.60.40.10">
    <property type="entry name" value="Immunoglobulins"/>
    <property type="match status" value="1"/>
</dbReference>
<dbReference type="Proteomes" id="UP000192247">
    <property type="component" value="Unassembled WGS sequence"/>
</dbReference>
<name>A0A1V9X8A4_9ACAR</name>
<evidence type="ECO:0000259" key="1">
    <source>
        <dbReference type="PROSITE" id="PS50835"/>
    </source>
</evidence>
<comment type="caution">
    <text evidence="2">The sequence shown here is derived from an EMBL/GenBank/DDBJ whole genome shotgun (WGS) entry which is preliminary data.</text>
</comment>
<organism evidence="2 3">
    <name type="scientific">Tropilaelaps mercedesae</name>
    <dbReference type="NCBI Taxonomy" id="418985"/>
    <lineage>
        <taxon>Eukaryota</taxon>
        <taxon>Metazoa</taxon>
        <taxon>Ecdysozoa</taxon>
        <taxon>Arthropoda</taxon>
        <taxon>Chelicerata</taxon>
        <taxon>Arachnida</taxon>
        <taxon>Acari</taxon>
        <taxon>Parasitiformes</taxon>
        <taxon>Mesostigmata</taxon>
        <taxon>Gamasina</taxon>
        <taxon>Dermanyssoidea</taxon>
        <taxon>Laelapidae</taxon>
        <taxon>Tropilaelaps</taxon>
    </lineage>
</organism>
<dbReference type="InterPro" id="IPR013783">
    <property type="entry name" value="Ig-like_fold"/>
</dbReference>
<dbReference type="EMBL" id="MNPL01020278">
    <property type="protein sequence ID" value="OQR69636.1"/>
    <property type="molecule type" value="Genomic_DNA"/>
</dbReference>
<proteinExistence type="predicted"/>
<sequence length="169" mass="19219">MSLVVVRYLLTRGWGFYGYYYNRSGRDYQPSAKNVDPFPGKFLGLGSVHYLRGSYDVELHCNFSKDGNKLVSNVVWVKVERAYRQISYGPPNVFVTNPYFCPAGGCIYRDIDTSDKRFFADMHGEVATLHIYDLEPRDYGVYRCSATAKASNGLPGDTEAIYEIVELFT</sequence>
<reference evidence="2 3" key="1">
    <citation type="journal article" date="2017" name="Gigascience">
        <title>Draft genome of the honey bee ectoparasitic mite, Tropilaelaps mercedesae, is shaped by the parasitic life history.</title>
        <authorList>
            <person name="Dong X."/>
            <person name="Armstrong S.D."/>
            <person name="Xia D."/>
            <person name="Makepeace B.L."/>
            <person name="Darby A.C."/>
            <person name="Kadowaki T."/>
        </authorList>
    </citation>
    <scope>NUCLEOTIDE SEQUENCE [LARGE SCALE GENOMIC DNA]</scope>
    <source>
        <strain evidence="2">Wuxi-XJTLU</strain>
    </source>
</reference>
<dbReference type="InterPro" id="IPR036179">
    <property type="entry name" value="Ig-like_dom_sf"/>
</dbReference>
<dbReference type="SUPFAM" id="SSF48726">
    <property type="entry name" value="Immunoglobulin"/>
    <property type="match status" value="1"/>
</dbReference>
<dbReference type="InterPro" id="IPR007110">
    <property type="entry name" value="Ig-like_dom"/>
</dbReference>
<protein>
    <recommendedName>
        <fullName evidence="1">Ig-like domain-containing protein</fullName>
    </recommendedName>
</protein>